<evidence type="ECO:0008006" key="3">
    <source>
        <dbReference type="Google" id="ProtNLM"/>
    </source>
</evidence>
<dbReference type="PANTHER" id="PTHR35768">
    <property type="entry name" value="PROTEIN MULTIPOLAR SPINDLE 1"/>
    <property type="match status" value="1"/>
</dbReference>
<gene>
    <name evidence="1" type="ORF">LSAT_V11C500261080</name>
</gene>
<comment type="caution">
    <text evidence="1">The sequence shown here is derived from an EMBL/GenBank/DDBJ whole genome shotgun (WGS) entry which is preliminary data.</text>
</comment>
<keyword evidence="2" id="KW-1185">Reference proteome</keyword>
<accession>A0A9R1VHL2</accession>
<dbReference type="GO" id="GO:0042138">
    <property type="term" value="P:meiotic DNA double-strand break formation"/>
    <property type="evidence" value="ECO:0000318"/>
    <property type="project" value="GO_Central"/>
</dbReference>
<dbReference type="EMBL" id="NBSK02000005">
    <property type="protein sequence ID" value="KAJ0206248.1"/>
    <property type="molecule type" value="Genomic_DNA"/>
</dbReference>
<dbReference type="GO" id="GO:0000212">
    <property type="term" value="P:meiotic spindle organization"/>
    <property type="evidence" value="ECO:0000318"/>
    <property type="project" value="GO_Central"/>
</dbReference>
<dbReference type="GO" id="GO:0007140">
    <property type="term" value="P:male meiotic nuclear division"/>
    <property type="evidence" value="ECO:0000318"/>
    <property type="project" value="GO_Central"/>
</dbReference>
<dbReference type="InterPro" id="IPR037500">
    <property type="entry name" value="Msp1"/>
</dbReference>
<dbReference type="GO" id="GO:0007059">
    <property type="term" value="P:chromosome segregation"/>
    <property type="evidence" value="ECO:0000318"/>
    <property type="project" value="GO_Central"/>
</dbReference>
<reference evidence="1 2" key="1">
    <citation type="journal article" date="2017" name="Nat. Commun.">
        <title>Genome assembly with in vitro proximity ligation data and whole-genome triplication in lettuce.</title>
        <authorList>
            <person name="Reyes-Chin-Wo S."/>
            <person name="Wang Z."/>
            <person name="Yang X."/>
            <person name="Kozik A."/>
            <person name="Arikit S."/>
            <person name="Song C."/>
            <person name="Xia L."/>
            <person name="Froenicke L."/>
            <person name="Lavelle D.O."/>
            <person name="Truco M.J."/>
            <person name="Xia R."/>
            <person name="Zhu S."/>
            <person name="Xu C."/>
            <person name="Xu H."/>
            <person name="Xu X."/>
            <person name="Cox K."/>
            <person name="Korf I."/>
            <person name="Meyers B.C."/>
            <person name="Michelmore R.W."/>
        </authorList>
    </citation>
    <scope>NUCLEOTIDE SEQUENCE [LARGE SCALE GENOMIC DNA]</scope>
    <source>
        <strain evidence="2">cv. Salinas</strain>
        <tissue evidence="1">Seedlings</tissue>
    </source>
</reference>
<dbReference type="Proteomes" id="UP000235145">
    <property type="component" value="Unassembled WGS sequence"/>
</dbReference>
<evidence type="ECO:0000313" key="1">
    <source>
        <dbReference type="EMBL" id="KAJ0206248.1"/>
    </source>
</evidence>
<sequence length="300" mass="34287">MEGMDFQLKISRWYNCSRAPAHLLQAKEGGMASETTAGSDESLKLAIAIALLRSKVLKKHSETPHPPSATSSSDAIKWKRKAKERKQEIFRLKKNLEEVEGKLNPNQLSGEGCDGRFNDVLRRRFLRQEHNDEEIEQLRASVDFLVELCDTISSIIRHLLFHIFVKSSSDRLSNSVSEAHNQFETNPQFHVQHLLRKLGSESCVGQQVILAVSQRISLLSENLLFLDPFDSAFFEMHTSLYILIQLIEFLVSDNLISWSKTDGFASELLEEWVTSILHARKGLQLLESRCGLYILYMDRI</sequence>
<name>A0A9R1VHL2_LACSA</name>
<dbReference type="AlphaFoldDB" id="A0A9R1VHL2"/>
<proteinExistence type="predicted"/>
<dbReference type="PANTHER" id="PTHR35768:SF1">
    <property type="entry name" value="PROTEIN MULTIPOLAR SPINDLE 1"/>
    <property type="match status" value="1"/>
</dbReference>
<protein>
    <recommendedName>
        <fullName evidence="3">Multipolar spindle 1</fullName>
    </recommendedName>
</protein>
<organism evidence="1 2">
    <name type="scientific">Lactuca sativa</name>
    <name type="common">Garden lettuce</name>
    <dbReference type="NCBI Taxonomy" id="4236"/>
    <lineage>
        <taxon>Eukaryota</taxon>
        <taxon>Viridiplantae</taxon>
        <taxon>Streptophyta</taxon>
        <taxon>Embryophyta</taxon>
        <taxon>Tracheophyta</taxon>
        <taxon>Spermatophyta</taxon>
        <taxon>Magnoliopsida</taxon>
        <taxon>eudicotyledons</taxon>
        <taxon>Gunneridae</taxon>
        <taxon>Pentapetalae</taxon>
        <taxon>asterids</taxon>
        <taxon>campanulids</taxon>
        <taxon>Asterales</taxon>
        <taxon>Asteraceae</taxon>
        <taxon>Cichorioideae</taxon>
        <taxon>Cichorieae</taxon>
        <taxon>Lactucinae</taxon>
        <taxon>Lactuca</taxon>
    </lineage>
</organism>
<evidence type="ECO:0000313" key="2">
    <source>
        <dbReference type="Proteomes" id="UP000235145"/>
    </source>
</evidence>